<sequence length="540" mass="60308">MTFLSSRLSWLSHAWSEPGLHVAKHLAHVTIFLSIIIVFSLSSGTLNGGARTYSAATSGAATSGSATKLHHSIDANNNNIDPVDHRADAEAAAADGADGSKDKKKLPPPPPPPPDDGGAGPSLPHPLLLLLQLLRFLPILAFPQSLFNFLGLTCFNAFPARAKLKGSPLLAPFICLRVVTRGDYPDLVRSNVARNLETCQRVCMENYHFEVVTDIKIDLPENKRVRQLVVPTSYRTKSGAMFKARALQYCLEEDVNVLADNDWIVHLDEETIVTDAALRGILNFVLDGKHQFGQGLITYANEYIQNWFTTLADSFRVSDDMGKLRFQLKMFHKPLFGWKGSYVVTQVGAERRVTFDHGPDGSVAEDNFFGMVAQRDGYSFDFIEGEMWEKSPFTIYDFLQQRKRWLQGLLLVVHNRQIPIKTKWLMAMSLYSWVTMPVAIVTVALSAVFPVFVPWPLNFITAFVGGVNIYMYIFGVIKSFRVDRLGWLRMIACIAGALVTMPFNMLVENIAVLKGLYGDKYKFYVVKKLTMTDSSVVNVV</sequence>
<comment type="similarity">
    <text evidence="1">Belongs to the glycosyltransferase 2 family.</text>
</comment>
<name>A0A2P2I700_9CRUS</name>
<dbReference type="Pfam" id="PF13632">
    <property type="entry name" value="Glyco_trans_2_3"/>
    <property type="match status" value="1"/>
</dbReference>
<dbReference type="FunFam" id="3.90.550.10:FF:000175">
    <property type="entry name" value="Beta-1,4-mannosyltransferase bre-3"/>
    <property type="match status" value="1"/>
</dbReference>
<evidence type="ECO:0000313" key="8">
    <source>
        <dbReference type="EMBL" id="LAC23795.1"/>
    </source>
</evidence>
<accession>A0A2P2I700</accession>
<dbReference type="EMBL" id="IACF01004208">
    <property type="protein sequence ID" value="LAB69802.1"/>
    <property type="molecule type" value="mRNA"/>
</dbReference>
<dbReference type="PANTHER" id="PTHR16779:SF1">
    <property type="entry name" value="BETA-1,4-MANNOSYLTRANSFERASE EGH"/>
    <property type="match status" value="1"/>
</dbReference>
<evidence type="ECO:0000259" key="6">
    <source>
        <dbReference type="Pfam" id="PF13632"/>
    </source>
</evidence>
<evidence type="ECO:0000256" key="2">
    <source>
        <dbReference type="ARBA" id="ARBA00022676"/>
    </source>
</evidence>
<proteinExistence type="evidence at transcript level"/>
<keyword evidence="5" id="KW-0472">Membrane</keyword>
<keyword evidence="2 7" id="KW-0328">Glycosyltransferase</keyword>
<evidence type="ECO:0000256" key="5">
    <source>
        <dbReference type="SAM" id="Phobius"/>
    </source>
</evidence>
<feature type="transmembrane region" description="Helical" evidence="5">
    <location>
        <begin position="487"/>
        <end position="507"/>
    </location>
</feature>
<dbReference type="InterPro" id="IPR027389">
    <property type="entry name" value="B_mannosylTrfase_Bre-3/Egh"/>
</dbReference>
<dbReference type="InterPro" id="IPR029044">
    <property type="entry name" value="Nucleotide-diphossugar_trans"/>
</dbReference>
<evidence type="ECO:0000256" key="4">
    <source>
        <dbReference type="SAM" id="MobiDB-lite"/>
    </source>
</evidence>
<keyword evidence="3 7" id="KW-0808">Transferase</keyword>
<dbReference type="PANTHER" id="PTHR16779">
    <property type="entry name" value="BETA-1,4-MANNOSYLTRANSFERASE EGH"/>
    <property type="match status" value="1"/>
</dbReference>
<keyword evidence="5" id="KW-1133">Transmembrane helix</keyword>
<dbReference type="Gene3D" id="3.90.550.10">
    <property type="entry name" value="Spore Coat Polysaccharide Biosynthesis Protein SpsA, Chain A"/>
    <property type="match status" value="1"/>
</dbReference>
<dbReference type="GO" id="GO:0005737">
    <property type="term" value="C:cytoplasm"/>
    <property type="evidence" value="ECO:0007669"/>
    <property type="project" value="TreeGrafter"/>
</dbReference>
<keyword evidence="5" id="KW-0812">Transmembrane</keyword>
<reference evidence="8" key="1">
    <citation type="submission" date="2017-11" db="EMBL/GenBank/DDBJ databases">
        <title>The sensing device of the deep-sea amphipod.</title>
        <authorList>
            <person name="Kobayashi H."/>
            <person name="Nagahama T."/>
            <person name="Arai W."/>
            <person name="Sasagawa Y."/>
            <person name="Umeda M."/>
            <person name="Hayashi T."/>
            <person name="Nikaido I."/>
            <person name="Watanabe H."/>
            <person name="Oguri K."/>
            <person name="Kitazato H."/>
            <person name="Fujioka K."/>
            <person name="Kido Y."/>
            <person name="Takami H."/>
        </authorList>
    </citation>
    <scope>NUCLEOTIDE SEQUENCE</scope>
    <source>
        <tissue evidence="8">Whole body</tissue>
    </source>
</reference>
<dbReference type="AlphaFoldDB" id="A0A2P2I700"/>
<evidence type="ECO:0000256" key="3">
    <source>
        <dbReference type="ARBA" id="ARBA00022679"/>
    </source>
</evidence>
<reference evidence="7" key="2">
    <citation type="journal article" date="2018" name="Biosci. Biotechnol. Biochem.">
        <title>Polysaccharide hydrolase of the hadal zone amphipods Hirondellea gigas.</title>
        <authorList>
            <person name="Kobayashi H."/>
            <person name="Nagahama T."/>
            <person name="Arai W."/>
            <person name="Sasagawa Y."/>
            <person name="Umeda M."/>
            <person name="Hayashi T."/>
            <person name="Nikaido I."/>
            <person name="Watanabe H."/>
            <person name="Oguri K."/>
            <person name="Kitazato H."/>
            <person name="Fujioka K."/>
            <person name="Kido Y."/>
            <person name="Takami H."/>
        </authorList>
    </citation>
    <scope>NUCLEOTIDE SEQUENCE</scope>
    <source>
        <tissue evidence="7">Whole body</tissue>
    </source>
</reference>
<feature type="region of interest" description="Disordered" evidence="4">
    <location>
        <begin position="90"/>
        <end position="121"/>
    </location>
</feature>
<dbReference type="GO" id="GO:0019187">
    <property type="term" value="F:beta-1,4-mannosyltransferase activity"/>
    <property type="evidence" value="ECO:0007669"/>
    <property type="project" value="InterPro"/>
</dbReference>
<dbReference type="EMBL" id="IACT01004609">
    <property type="protein sequence ID" value="LAC23795.1"/>
    <property type="molecule type" value="mRNA"/>
</dbReference>
<feature type="transmembrane region" description="Helical" evidence="5">
    <location>
        <begin position="424"/>
        <end position="449"/>
    </location>
</feature>
<evidence type="ECO:0000313" key="7">
    <source>
        <dbReference type="EMBL" id="LAB69802.1"/>
    </source>
</evidence>
<feature type="transmembrane region" description="Helical" evidence="5">
    <location>
        <begin position="26"/>
        <end position="46"/>
    </location>
</feature>
<organism evidence="7">
    <name type="scientific">Hirondellea gigas</name>
    <dbReference type="NCBI Taxonomy" id="1518452"/>
    <lineage>
        <taxon>Eukaryota</taxon>
        <taxon>Metazoa</taxon>
        <taxon>Ecdysozoa</taxon>
        <taxon>Arthropoda</taxon>
        <taxon>Crustacea</taxon>
        <taxon>Multicrustacea</taxon>
        <taxon>Malacostraca</taxon>
        <taxon>Eumalacostraca</taxon>
        <taxon>Peracarida</taxon>
        <taxon>Amphipoda</taxon>
        <taxon>Amphilochidea</taxon>
        <taxon>Lysianassida</taxon>
        <taxon>Lysianassidira</taxon>
        <taxon>Lysianassoidea</taxon>
        <taxon>Lysianassidae</taxon>
        <taxon>Hirondellea</taxon>
    </lineage>
</organism>
<evidence type="ECO:0000256" key="1">
    <source>
        <dbReference type="ARBA" id="ARBA00006739"/>
    </source>
</evidence>
<protein>
    <submittedName>
        <fullName evidence="7 8">Beta-1,4-mannosyltransferase egh-like</fullName>
    </submittedName>
</protein>
<feature type="domain" description="Glycosyltransferase 2-like" evidence="6">
    <location>
        <begin position="263"/>
        <end position="463"/>
    </location>
</feature>
<dbReference type="InterPro" id="IPR001173">
    <property type="entry name" value="Glyco_trans_2-like"/>
</dbReference>
<feature type="transmembrane region" description="Helical" evidence="5">
    <location>
        <begin position="455"/>
        <end position="475"/>
    </location>
</feature>